<dbReference type="EC" id="2.8.3.-" evidence="3"/>
<gene>
    <name evidence="6" type="ORF">ACKQTC_04960</name>
</gene>
<reference evidence="6 7" key="1">
    <citation type="journal article" date="2016" name="Int. J. Syst. Evol. Microbiol.">
        <title>Peptococcus simiae sp. nov., isolated from rhesus macaque faeces and emended description of the genus Peptococcus.</title>
        <authorList>
            <person name="Shkoporov A.N."/>
            <person name="Efimov B.A."/>
            <person name="Kondova I."/>
            <person name="Ouwerling B."/>
            <person name="Chaplin A.V."/>
            <person name="Shcherbakova V.A."/>
            <person name="Langermans J.A.M."/>
        </authorList>
    </citation>
    <scope>NUCLEOTIDE SEQUENCE [LARGE SCALE GENOMIC DNA]</scope>
    <source>
        <strain evidence="6 7">M108</strain>
    </source>
</reference>
<keyword evidence="7" id="KW-1185">Reference proteome</keyword>
<dbReference type="Gene3D" id="3.40.1080.20">
    <property type="entry name" value="Acetyl-CoA hydrolase/transferase C-terminal domain"/>
    <property type="match status" value="1"/>
</dbReference>
<dbReference type="InterPro" id="IPR023990">
    <property type="entry name" value="Butryl-CoA_acetate_CoA_Tfrase"/>
</dbReference>
<evidence type="ECO:0000259" key="4">
    <source>
        <dbReference type="Pfam" id="PF02550"/>
    </source>
</evidence>
<dbReference type="PANTHER" id="PTHR21432:SF20">
    <property type="entry name" value="ACETYL-COA HYDROLASE"/>
    <property type="match status" value="1"/>
</dbReference>
<comment type="catalytic activity">
    <reaction evidence="3">
        <text>butanoate + acetyl-CoA = butanoyl-CoA + acetate</text>
        <dbReference type="Rhea" id="RHEA:30071"/>
        <dbReference type="ChEBI" id="CHEBI:17968"/>
        <dbReference type="ChEBI" id="CHEBI:30089"/>
        <dbReference type="ChEBI" id="CHEBI:57288"/>
        <dbReference type="ChEBI" id="CHEBI:57371"/>
    </reaction>
</comment>
<dbReference type="InterPro" id="IPR046433">
    <property type="entry name" value="ActCoA_hydro"/>
</dbReference>
<evidence type="ECO:0000256" key="2">
    <source>
        <dbReference type="ARBA" id="ARBA00022679"/>
    </source>
</evidence>
<keyword evidence="3" id="KW-0443">Lipid metabolism</keyword>
<dbReference type="InterPro" id="IPR037171">
    <property type="entry name" value="NagB/RpiA_transferase-like"/>
</dbReference>
<comment type="function">
    <text evidence="3">Coenzyme A-transferase that converts butyrate to butyryl-CoA.</text>
</comment>
<dbReference type="SUPFAM" id="SSF100950">
    <property type="entry name" value="NagB/RpiA/CoA transferase-like"/>
    <property type="match status" value="2"/>
</dbReference>
<feature type="binding site" evidence="3">
    <location>
        <begin position="216"/>
        <end position="220"/>
    </location>
    <ligand>
        <name>CoA</name>
        <dbReference type="ChEBI" id="CHEBI:57287"/>
    </ligand>
</feature>
<sequence length="443" mass="48802">MDFSQAYQEKLTTPEEAVQIVKSGDWVDYSQTCAIPVRLDEALAARHGDLSDVKVRSSITMQPLQVVEAGEGSFIYNAWHCSGLDRRYIDQGKAFFNPMLFRNVGAYYRKGYAPVDVLMLTVSPMDAYGNFSTGLTNCCVQDIIDVAKYIVIEVNPNMPRVYGTTGDHIHISQVDKIVESDAQIPTAAAPPATEIDRKIAGYIFPELSDGMTLQLGIGGMPNALGALIAESDLKDIGMHTELMSDGYLNLYRAGKITNMKKEIDRGKGVFSIANGSRDLYDFLHENQSIYSAPIGYVNHPDTIRQFKNFVSINGCIAMDLYGQVCSETAGTRQISGTGGQLDFVTGTFESENGKAFLAMSSTFTDKAGVVHSRIMPTFTEGDVMTTPRTQVPTIVTEYGMAHQVGLPTWQRAENIINIAHPDFREALIQAAEAQGIWRRTNKR</sequence>
<comment type="similarity">
    <text evidence="1 3">Belongs to the acetyl-CoA hydrolase/transferase family.</text>
</comment>
<dbReference type="InterPro" id="IPR038460">
    <property type="entry name" value="AcetylCoA_hyd_C_sf"/>
</dbReference>
<evidence type="ECO:0000256" key="3">
    <source>
        <dbReference type="HAMAP-Rule" id="MF_03228"/>
    </source>
</evidence>
<dbReference type="InterPro" id="IPR026888">
    <property type="entry name" value="AcetylCoA_hyd_C"/>
</dbReference>
<keyword evidence="3" id="KW-0963">Cytoplasm</keyword>
<name>A0ABW9GYN6_9FIRM</name>
<proteinExistence type="inferred from homology"/>
<dbReference type="RefSeq" id="WP_408977329.1">
    <property type="nucleotide sequence ID" value="NZ_JBJUVG010000005.1"/>
</dbReference>
<accession>A0ABW9GYN6</accession>
<keyword evidence="2 3" id="KW-0808">Transferase</keyword>
<organism evidence="6 7">
    <name type="scientific">Peptococcus simiae</name>
    <dbReference type="NCBI Taxonomy" id="1643805"/>
    <lineage>
        <taxon>Bacteria</taxon>
        <taxon>Bacillati</taxon>
        <taxon>Bacillota</taxon>
        <taxon>Clostridia</taxon>
        <taxon>Eubacteriales</taxon>
        <taxon>Peptococcaceae</taxon>
        <taxon>Peptococcus</taxon>
    </lineage>
</organism>
<feature type="binding site" evidence="3">
    <location>
        <position position="339"/>
    </location>
    <ligand>
        <name>CoA</name>
        <dbReference type="ChEBI" id="CHEBI:57287"/>
    </ligand>
</feature>
<feature type="binding site" evidence="3">
    <location>
        <position position="316"/>
    </location>
    <ligand>
        <name>CoA</name>
        <dbReference type="ChEBI" id="CHEBI:57287"/>
    </ligand>
</feature>
<evidence type="ECO:0000313" key="6">
    <source>
        <dbReference type="EMBL" id="MFM9413713.1"/>
    </source>
</evidence>
<feature type="domain" description="Acetyl-CoA hydrolase/transferase C-terminal" evidence="5">
    <location>
        <begin position="275"/>
        <end position="431"/>
    </location>
</feature>
<comment type="caution">
    <text evidence="6">The sequence shown here is derived from an EMBL/GenBank/DDBJ whole genome shotgun (WGS) entry which is preliminary data.</text>
</comment>
<dbReference type="Gene3D" id="3.30.750.70">
    <property type="entry name" value="4-hydroxybutyrate coenzyme like domains"/>
    <property type="match status" value="1"/>
</dbReference>
<evidence type="ECO:0000313" key="7">
    <source>
        <dbReference type="Proteomes" id="UP001631949"/>
    </source>
</evidence>
<dbReference type="EMBL" id="JBJUVG010000005">
    <property type="protein sequence ID" value="MFM9413713.1"/>
    <property type="molecule type" value="Genomic_DNA"/>
</dbReference>
<feature type="active site" description="5-glutamyl coenzyme A thioester intermediate" evidence="3">
    <location>
        <position position="241"/>
    </location>
</feature>
<evidence type="ECO:0000256" key="1">
    <source>
        <dbReference type="ARBA" id="ARBA00009632"/>
    </source>
</evidence>
<dbReference type="GO" id="GO:0016787">
    <property type="term" value="F:hydrolase activity"/>
    <property type="evidence" value="ECO:0007669"/>
    <property type="project" value="UniProtKB-KW"/>
</dbReference>
<keyword evidence="3" id="KW-0276">Fatty acid metabolism</keyword>
<comment type="pathway">
    <text evidence="3">Lipid metabolism; butanoate metabolism.</text>
</comment>
<dbReference type="InterPro" id="IPR003702">
    <property type="entry name" value="ActCoA_hydro_N"/>
</dbReference>
<protein>
    <recommendedName>
        <fullName evidence="3">Probable butyrate:acetyl-CoA coenzyme A-transferase</fullName>
        <shortName evidence="3">Butyrate CoA-transferase</shortName>
        <ecNumber evidence="3">2.8.3.-</ecNumber>
    </recommendedName>
</protein>
<comment type="subcellular location">
    <subcellularLocation>
        <location evidence="3">Cytoplasm</location>
    </subcellularLocation>
</comment>
<keyword evidence="6" id="KW-0378">Hydrolase</keyword>
<feature type="domain" description="Acetyl-CoA hydrolase/transferase N-terminal" evidence="4">
    <location>
        <begin position="5"/>
        <end position="183"/>
    </location>
</feature>
<dbReference type="Proteomes" id="UP001631949">
    <property type="component" value="Unassembled WGS sequence"/>
</dbReference>
<dbReference type="Pfam" id="PF02550">
    <property type="entry name" value="AcetylCoA_hydro"/>
    <property type="match status" value="1"/>
</dbReference>
<dbReference type="Pfam" id="PF13336">
    <property type="entry name" value="AcetylCoA_hyd_C"/>
    <property type="match status" value="1"/>
</dbReference>
<dbReference type="Gene3D" id="3.40.1080.10">
    <property type="entry name" value="Glutaconate Coenzyme A-transferase"/>
    <property type="match status" value="1"/>
</dbReference>
<dbReference type="HAMAP" id="MF_03228">
    <property type="entry name" value="But_CoA_trans"/>
    <property type="match status" value="1"/>
</dbReference>
<dbReference type="PANTHER" id="PTHR21432">
    <property type="entry name" value="ACETYL-COA HYDROLASE-RELATED"/>
    <property type="match status" value="1"/>
</dbReference>
<evidence type="ECO:0000259" key="5">
    <source>
        <dbReference type="Pfam" id="PF13336"/>
    </source>
</evidence>